<protein>
    <submittedName>
        <fullName evidence="1">Uncharacterized protein</fullName>
    </submittedName>
</protein>
<proteinExistence type="predicted"/>
<comment type="caution">
    <text evidence="1">The sequence shown here is derived from an EMBL/GenBank/DDBJ whole genome shotgun (WGS) entry which is preliminary data.</text>
</comment>
<dbReference type="EMBL" id="JAPUUL010000952">
    <property type="protein sequence ID" value="KAJ8128814.1"/>
    <property type="molecule type" value="Genomic_DNA"/>
</dbReference>
<sequence>MADSYLPAMAPQNTVEGAVPEQSAMATSEAGHSVAAPFHDDEPTEFILSSNWVLWTEGVKDFYEALYRRGGNFEIRYDPTLHAFRIKCLSKDDVKVVALVKDILDEILERENNSGLEASTKVINLEDWRKMTRQPGDETKVPNKYLFPRDVAICNIQETWNMPTELSDKGITTGRMFPESVLSELQHLTDAVLVPGSNGNTVYIGASRADKAVRVKQKLDTLARLLLSTQNDMAQVIRIFLYNEGDRSAVGEYRFLADGNDRLLRSYVLDRLDWPYPELRYPVIFKNGVTVRLNPDNEPWDETRSISNTILPIIKTGSGKEEFDAFKLNNWTYASKEPVSNPVPLESDACTIQSGPHLTDHQSVLRPKIENWVSGLPIPRENEPGLALRTGKPIDVEARNSDPPSSRAPCSPTQQLQSELSNISIRTQKSDPFEHLWKEFRETATTKTIQKNDEDTSDNRDVQASRPVEERKPLFTRDHESGCRSFHVTMNQKAGSRTVPSSIFPDFHPDMMVYITKSLECLLDPVRMWPGFVDFKIDIGRFCFLDVKPPRIQRPGDDDDEKHFKLDRIQNELNKRHSTNDSLHFTRVLTTLGADANYIARISNKNGSPMWHRPIDGRSSIYQFTCRSRTVNGTDLDFTVDINTTNFTTRVKQFKPNQNCFAVYCTKRAWDFQIVLSVSQDLNDVCGRFVEDLVHSLRVMRKNDRIPELEVSYDKNYGIEILAVRTRNTACCVSEASIKDIDSTRPGPQKDLQRLYISEVLEMDRLTRVEGRQHIHLKFVRYKNNDEDHGVPLKWYEVALRSDALSTAFQQNEKLELGDETKWTPEELHKSGAVEGLIRKATDMVKNMDGIGYWNDNHQGELLRRVAPVAKSAKGQNPLKFW</sequence>
<evidence type="ECO:0000313" key="1">
    <source>
        <dbReference type="EMBL" id="KAJ8128814.1"/>
    </source>
</evidence>
<evidence type="ECO:0000313" key="2">
    <source>
        <dbReference type="Proteomes" id="UP001153332"/>
    </source>
</evidence>
<organism evidence="1 2">
    <name type="scientific">Lasiodiplodia mahajangana</name>
    <dbReference type="NCBI Taxonomy" id="1108764"/>
    <lineage>
        <taxon>Eukaryota</taxon>
        <taxon>Fungi</taxon>
        <taxon>Dikarya</taxon>
        <taxon>Ascomycota</taxon>
        <taxon>Pezizomycotina</taxon>
        <taxon>Dothideomycetes</taxon>
        <taxon>Dothideomycetes incertae sedis</taxon>
        <taxon>Botryosphaeriales</taxon>
        <taxon>Botryosphaeriaceae</taxon>
        <taxon>Lasiodiplodia</taxon>
    </lineage>
</organism>
<reference evidence="1" key="1">
    <citation type="submission" date="2022-12" db="EMBL/GenBank/DDBJ databases">
        <title>Genome Sequence of Lasiodiplodia mahajangana.</title>
        <authorList>
            <person name="Buettner E."/>
        </authorList>
    </citation>
    <scope>NUCLEOTIDE SEQUENCE</scope>
    <source>
        <strain evidence="1">VT137</strain>
    </source>
</reference>
<accession>A0ACC2JN87</accession>
<gene>
    <name evidence="1" type="ORF">O1611_g4819</name>
</gene>
<keyword evidence="2" id="KW-1185">Reference proteome</keyword>
<name>A0ACC2JN87_9PEZI</name>
<dbReference type="Proteomes" id="UP001153332">
    <property type="component" value="Unassembled WGS sequence"/>
</dbReference>